<dbReference type="InterPro" id="IPR041916">
    <property type="entry name" value="Anti_sigma_zinc_sf"/>
</dbReference>
<name>A0ABN3JBB7_9ACTN</name>
<evidence type="ECO:0000259" key="4">
    <source>
        <dbReference type="Pfam" id="PF11716"/>
    </source>
</evidence>
<gene>
    <name evidence="6" type="ORF">GCM10010405_04580</name>
</gene>
<evidence type="ECO:0000259" key="5">
    <source>
        <dbReference type="Pfam" id="PF13490"/>
    </source>
</evidence>
<dbReference type="InterPro" id="IPR024344">
    <property type="entry name" value="MDMPI_metal-binding"/>
</dbReference>
<evidence type="ECO:0000256" key="1">
    <source>
        <dbReference type="ARBA" id="ARBA00023015"/>
    </source>
</evidence>
<organism evidence="6 7">
    <name type="scientific">Streptomyces macrosporus</name>
    <dbReference type="NCBI Taxonomy" id="44032"/>
    <lineage>
        <taxon>Bacteria</taxon>
        <taxon>Bacillati</taxon>
        <taxon>Actinomycetota</taxon>
        <taxon>Actinomycetes</taxon>
        <taxon>Kitasatosporales</taxon>
        <taxon>Streptomycetaceae</taxon>
        <taxon>Streptomyces</taxon>
    </lineage>
</organism>
<reference evidence="6 7" key="1">
    <citation type="journal article" date="2019" name="Int. J. Syst. Evol. Microbiol.">
        <title>The Global Catalogue of Microorganisms (GCM) 10K type strain sequencing project: providing services to taxonomists for standard genome sequencing and annotation.</title>
        <authorList>
            <consortium name="The Broad Institute Genomics Platform"/>
            <consortium name="The Broad Institute Genome Sequencing Center for Infectious Disease"/>
            <person name="Wu L."/>
            <person name="Ma J."/>
        </authorList>
    </citation>
    <scope>NUCLEOTIDE SEQUENCE [LARGE SCALE GENOMIC DNA]</scope>
    <source>
        <strain evidence="6 7">JCM 6305</strain>
    </source>
</reference>
<keyword evidence="2" id="KW-0804">Transcription</keyword>
<dbReference type="Pfam" id="PF11716">
    <property type="entry name" value="MDMPI_N"/>
    <property type="match status" value="1"/>
</dbReference>
<evidence type="ECO:0000313" key="7">
    <source>
        <dbReference type="Proteomes" id="UP001501638"/>
    </source>
</evidence>
<feature type="compositionally biased region" description="Gly residues" evidence="3">
    <location>
        <begin position="9"/>
        <end position="23"/>
    </location>
</feature>
<feature type="region of interest" description="Disordered" evidence="3">
    <location>
        <begin position="1"/>
        <end position="40"/>
    </location>
</feature>
<accession>A0ABN3JBB7</accession>
<protein>
    <submittedName>
        <fullName evidence="6">Zf-HC2 domain-containing protein</fullName>
    </submittedName>
</protein>
<dbReference type="Gene3D" id="1.20.120.450">
    <property type="entry name" value="dinb family like domain"/>
    <property type="match status" value="1"/>
</dbReference>
<dbReference type="RefSeq" id="WP_344320316.1">
    <property type="nucleotide sequence ID" value="NZ_BAAASZ010000004.1"/>
</dbReference>
<dbReference type="Proteomes" id="UP001501638">
    <property type="component" value="Unassembled WGS sequence"/>
</dbReference>
<dbReference type="Gene3D" id="1.10.10.1320">
    <property type="entry name" value="Anti-sigma factor, zinc-finger domain"/>
    <property type="match status" value="1"/>
</dbReference>
<keyword evidence="7" id="KW-1185">Reference proteome</keyword>
<evidence type="ECO:0000256" key="3">
    <source>
        <dbReference type="SAM" id="MobiDB-lite"/>
    </source>
</evidence>
<evidence type="ECO:0000256" key="2">
    <source>
        <dbReference type="ARBA" id="ARBA00023163"/>
    </source>
</evidence>
<dbReference type="InterPro" id="IPR034660">
    <property type="entry name" value="DinB/YfiT-like"/>
</dbReference>
<dbReference type="EMBL" id="BAAASZ010000004">
    <property type="protein sequence ID" value="GAA2425131.1"/>
    <property type="molecule type" value="Genomic_DNA"/>
</dbReference>
<comment type="caution">
    <text evidence="6">The sequence shown here is derived from an EMBL/GenBank/DDBJ whole genome shotgun (WGS) entry which is preliminary data.</text>
</comment>
<feature type="domain" description="Mycothiol-dependent maleylpyruvate isomerase metal-binding" evidence="4">
    <location>
        <begin position="127"/>
        <end position="268"/>
    </location>
</feature>
<evidence type="ECO:0000313" key="6">
    <source>
        <dbReference type="EMBL" id="GAA2425131.1"/>
    </source>
</evidence>
<sequence>MSLPESRPRGGGPPDDGPAGGEPAGEDGTPPPDGNVPPGYDHFALKSLLGAWALSACSPEETAAVEAHLTGCASCADEALLLREAVGLMHREETLDLDPRLRSRVLEECLRRRPAELPLPRWAAPYDAETARLDALLRDMGDGEWNTPVRLRWAEGERTLTLCGVLAHLGSVDGLVATTLGLPDPLGPGAPRTVDERTEAAIERCRQHGPPFVRNKWRTQTRNVVRTATLRAAEVADLPVDFTHARRPVREALVGRAFACWIHAGDIAAAIDYPYGPPASEHLGLMVEFSVRRLPAALAARRRAGLAAPPRRLTAAGAPGRTLRLEIEGRGGGDWYIPLDSPAALATPERTVAHLAMEDTEFCLLAAGHVPPQEAAAGQEGDREAIHDVLWAVASLSRL</sequence>
<proteinExistence type="predicted"/>
<dbReference type="SUPFAM" id="SSF109854">
    <property type="entry name" value="DinB/YfiT-like putative metalloenzymes"/>
    <property type="match status" value="1"/>
</dbReference>
<feature type="domain" description="Putative zinc-finger" evidence="5">
    <location>
        <begin position="47"/>
        <end position="76"/>
    </location>
</feature>
<dbReference type="InterPro" id="IPR027383">
    <property type="entry name" value="Znf_put"/>
</dbReference>
<dbReference type="Pfam" id="PF13490">
    <property type="entry name" value="zf-HC2"/>
    <property type="match status" value="1"/>
</dbReference>
<keyword evidence="1" id="KW-0805">Transcription regulation</keyword>